<feature type="compositionally biased region" description="Polar residues" evidence="5">
    <location>
        <begin position="108"/>
        <end position="119"/>
    </location>
</feature>
<evidence type="ECO:0000313" key="6">
    <source>
        <dbReference type="EMBL" id="CAF3933511.1"/>
    </source>
</evidence>
<dbReference type="SUPFAM" id="SSF101898">
    <property type="entry name" value="NHL repeat"/>
    <property type="match status" value="1"/>
</dbReference>
<dbReference type="PROSITE" id="PS51125">
    <property type="entry name" value="NHL"/>
    <property type="match status" value="2"/>
</dbReference>
<evidence type="ECO:0008006" key="8">
    <source>
        <dbReference type="Google" id="ProtNLM"/>
    </source>
</evidence>
<reference evidence="6" key="1">
    <citation type="submission" date="2021-02" db="EMBL/GenBank/DDBJ databases">
        <authorList>
            <person name="Nowell W R."/>
        </authorList>
    </citation>
    <scope>NUCLEOTIDE SEQUENCE</scope>
</reference>
<organism evidence="6 7">
    <name type="scientific">Adineta steineri</name>
    <dbReference type="NCBI Taxonomy" id="433720"/>
    <lineage>
        <taxon>Eukaryota</taxon>
        <taxon>Metazoa</taxon>
        <taxon>Spiralia</taxon>
        <taxon>Gnathifera</taxon>
        <taxon>Rotifera</taxon>
        <taxon>Eurotatoria</taxon>
        <taxon>Bdelloidea</taxon>
        <taxon>Adinetida</taxon>
        <taxon>Adinetidae</taxon>
        <taxon>Adineta</taxon>
    </lineage>
</organism>
<dbReference type="PANTHER" id="PTHR10680:SF14">
    <property type="entry name" value="PEPTIDYL-GLYCINE ALPHA-AMIDATING MONOOXYGENASE"/>
    <property type="match status" value="1"/>
</dbReference>
<feature type="repeat" description="NHL" evidence="4">
    <location>
        <begin position="109"/>
        <end position="148"/>
    </location>
</feature>
<evidence type="ECO:0000256" key="5">
    <source>
        <dbReference type="SAM" id="MobiDB-lite"/>
    </source>
</evidence>
<comment type="caution">
    <text evidence="6">The sequence shown here is derived from an EMBL/GenBank/DDBJ whole genome shotgun (WGS) entry which is preliminary data.</text>
</comment>
<dbReference type="AlphaFoldDB" id="A0A819JIS5"/>
<feature type="repeat" description="NHL" evidence="4">
    <location>
        <begin position="309"/>
        <end position="353"/>
    </location>
</feature>
<gene>
    <name evidence="6" type="ORF">OXD698_LOCUS25716</name>
</gene>
<keyword evidence="3" id="KW-0325">Glycoprotein</keyword>
<evidence type="ECO:0000256" key="2">
    <source>
        <dbReference type="ARBA" id="ARBA00022737"/>
    </source>
</evidence>
<feature type="region of interest" description="Disordered" evidence="5">
    <location>
        <begin position="100"/>
        <end position="119"/>
    </location>
</feature>
<dbReference type="Proteomes" id="UP000663844">
    <property type="component" value="Unassembled WGS sequence"/>
</dbReference>
<dbReference type="GO" id="GO:0005576">
    <property type="term" value="C:extracellular region"/>
    <property type="evidence" value="ECO:0007669"/>
    <property type="project" value="TreeGrafter"/>
</dbReference>
<sequence>MIFLTKDCVGLTITYLLLITTSITVGHQLNFDAQQKQEKCPTDLKWDSHGVTVVGSDTPGTSSNQLNSPRGLFFDQKRQILYIADRDNHRVQQLLPNGQIKTIAGDPNGNSGTSNDRLNQPSAIYVDENQNLFIADTNNHRVQKWEKDSTSGSTVAGKTGNPGSDLHQLHSPQAIWVDSKNNLYIADLSNHRIVKWLSQSSVVVIAGGNGQGNLPNQLNDPVGLYFDELNNDLYISNYLGHSITKWKIGELQGTFIAGRVGENGTSSTLLNHPSTVALDKNGNMYIADTYNHRIELFCNDGSKEGKRIAGITGQIGNNDEHLNFPHDLVLDIEKYTLYVADSENDRVQKFTFISPSSKGIRTIIEQKWLLLFITISFIRFY</sequence>
<evidence type="ECO:0000313" key="7">
    <source>
        <dbReference type="Proteomes" id="UP000663844"/>
    </source>
</evidence>
<dbReference type="CDD" id="cd05819">
    <property type="entry name" value="NHL"/>
    <property type="match status" value="1"/>
</dbReference>
<dbReference type="PANTHER" id="PTHR10680">
    <property type="entry name" value="PEPTIDYL-GLYCINE ALPHA-AMIDATING MONOOXYGENASE"/>
    <property type="match status" value="1"/>
</dbReference>
<dbReference type="InterPro" id="IPR011042">
    <property type="entry name" value="6-blade_b-propeller_TolB-like"/>
</dbReference>
<dbReference type="Gene3D" id="2.120.10.30">
    <property type="entry name" value="TolB, C-terminal domain"/>
    <property type="match status" value="3"/>
</dbReference>
<evidence type="ECO:0000256" key="3">
    <source>
        <dbReference type="ARBA" id="ARBA00023180"/>
    </source>
</evidence>
<evidence type="ECO:0000256" key="1">
    <source>
        <dbReference type="ARBA" id="ARBA00022729"/>
    </source>
</evidence>
<accession>A0A819JIS5</accession>
<dbReference type="InterPro" id="IPR001258">
    <property type="entry name" value="NHL_repeat"/>
</dbReference>
<name>A0A819JIS5_9BILA</name>
<keyword evidence="1" id="KW-0732">Signal</keyword>
<dbReference type="EMBL" id="CAJOAZ010002486">
    <property type="protein sequence ID" value="CAF3933511.1"/>
    <property type="molecule type" value="Genomic_DNA"/>
</dbReference>
<feature type="region of interest" description="Disordered" evidence="5">
    <location>
        <begin position="145"/>
        <end position="167"/>
    </location>
</feature>
<evidence type="ECO:0000256" key="4">
    <source>
        <dbReference type="PROSITE-ProRule" id="PRU00504"/>
    </source>
</evidence>
<proteinExistence type="predicted"/>
<protein>
    <recommendedName>
        <fullName evidence="8">NHL repeat containing protein</fullName>
    </recommendedName>
</protein>
<keyword evidence="2" id="KW-0677">Repeat</keyword>
<dbReference type="Pfam" id="PF01436">
    <property type="entry name" value="NHL"/>
    <property type="match status" value="3"/>
</dbReference>